<organism evidence="8 9">
    <name type="scientific">Shewanella eurypsychrophilus</name>
    <dbReference type="NCBI Taxonomy" id="2593656"/>
    <lineage>
        <taxon>Bacteria</taxon>
        <taxon>Pseudomonadati</taxon>
        <taxon>Pseudomonadota</taxon>
        <taxon>Gammaproteobacteria</taxon>
        <taxon>Alteromonadales</taxon>
        <taxon>Shewanellaceae</taxon>
        <taxon>Shewanella</taxon>
    </lineage>
</organism>
<keyword evidence="3 6" id="KW-0732">Signal</keyword>
<dbReference type="Proteomes" id="UP000316416">
    <property type="component" value="Chromosome"/>
</dbReference>
<feature type="compositionally biased region" description="Acidic residues" evidence="5">
    <location>
        <begin position="116"/>
        <end position="126"/>
    </location>
</feature>
<dbReference type="SUPFAM" id="SSF103647">
    <property type="entry name" value="TSP type-3 repeat"/>
    <property type="match status" value="3"/>
</dbReference>
<keyword evidence="2" id="KW-0964">Secreted</keyword>
<dbReference type="InterPro" id="IPR011047">
    <property type="entry name" value="Quinoprotein_ADH-like_sf"/>
</dbReference>
<dbReference type="InterPro" id="IPR028974">
    <property type="entry name" value="TSP_type-3_rpt"/>
</dbReference>
<feature type="compositionally biased region" description="Acidic residues" evidence="5">
    <location>
        <begin position="878"/>
        <end position="888"/>
    </location>
</feature>
<feature type="compositionally biased region" description="Low complexity" evidence="5">
    <location>
        <begin position="918"/>
        <end position="933"/>
    </location>
</feature>
<feature type="chain" id="PRO_5047112876" evidence="6">
    <location>
        <begin position="19"/>
        <end position="1686"/>
    </location>
</feature>
<dbReference type="InterPro" id="IPR002372">
    <property type="entry name" value="PQQ_rpt_dom"/>
</dbReference>
<feature type="compositionally biased region" description="Acidic residues" evidence="5">
    <location>
        <begin position="36"/>
        <end position="58"/>
    </location>
</feature>
<dbReference type="PANTHER" id="PTHR37467:SF1">
    <property type="entry name" value="EXPORTED CALCIUM-BINDING GLYCOPROTEIN"/>
    <property type="match status" value="1"/>
</dbReference>
<feature type="compositionally biased region" description="Polar residues" evidence="5">
    <location>
        <begin position="960"/>
        <end position="972"/>
    </location>
</feature>
<dbReference type="Pfam" id="PF18884">
    <property type="entry name" value="TSP3_bac"/>
    <property type="match status" value="6"/>
</dbReference>
<dbReference type="Gene3D" id="2.130.10.10">
    <property type="entry name" value="YVTN repeat-like/Quinoprotein amine dehydrogenase"/>
    <property type="match status" value="1"/>
</dbReference>
<feature type="region of interest" description="Disordered" evidence="5">
    <location>
        <begin position="1573"/>
        <end position="1596"/>
    </location>
</feature>
<name>A0ABX6V1G4_9GAMM</name>
<dbReference type="Pfam" id="PF13360">
    <property type="entry name" value="PQQ_2"/>
    <property type="match status" value="1"/>
</dbReference>
<evidence type="ECO:0000256" key="2">
    <source>
        <dbReference type="ARBA" id="ARBA00022525"/>
    </source>
</evidence>
<proteinExistence type="predicted"/>
<evidence type="ECO:0000256" key="1">
    <source>
        <dbReference type="ARBA" id="ARBA00004613"/>
    </source>
</evidence>
<gene>
    <name evidence="8" type="ORF">FM038_002790</name>
</gene>
<feature type="compositionally biased region" description="Acidic residues" evidence="5">
    <location>
        <begin position="81"/>
        <end position="108"/>
    </location>
</feature>
<feature type="signal peptide" evidence="6">
    <location>
        <begin position="1"/>
        <end position="18"/>
    </location>
</feature>
<evidence type="ECO:0000256" key="5">
    <source>
        <dbReference type="SAM" id="MobiDB-lite"/>
    </source>
</evidence>
<dbReference type="PROSITE" id="PS00018">
    <property type="entry name" value="EF_HAND_1"/>
    <property type="match status" value="2"/>
</dbReference>
<sequence length="1686" mass="182308">MKLTITLTLLMLCLFGCGGGDDNSSPEPQPTPVTDTDNDGIADNVDKDDDGDGVDDDKDAFPLDATESVDTDGDGIGNNADTDDDGDAVLDEDDAFPLDAAESVDTDGDGIGNNADTDDDGDAVLDENDAFPLDATESVDTDGDGVGDNSDFFLTDASCFAESDGSEGFCYLTWMASQTVSVVEYGDNGVVYFSGPQWGLVHRYDSNTEHFLTPVVVQASDTPTMAYSAGHQRFYISDDNGDISYIDEDELAHFVTLDNPATSLIPVGNYLLTLVEAYYSSEYATYNITGVVSEQNNNHFAFHSSAYSWNQAKSRLYHFQDGLSPNDLLYTEIDQLTGQIGQSVDSPYHGDYSIEPPLSISLDGSTVLLGSGDLYDAETLEWTGSIASQFSSAFWLADNALVTLQANSGESFLVRRNKQLALQEYVAIDGELLGAFSNSDSAVLVLKTAERVLVSTYLVNDDNDGDGVVNIEDAFAHNAAFSKDTDNDGFADELNEGIEANAEILALIDAYPQDSACWLAEHGVDGVCDYHAMVPNFSPDDVITIDGVVYLLSADNKKIYRWISDTQSYTNPINLRSSLPFNSEDSATQLAYSETHERLYVGFDFGAIKYVELDNLALLQEFANLSKSVDGLASVGNFILAQDSTGAWVSHHIYNQDGMLTDSKDWNYFSHTYAWNEDTSKVYFLRDGTSPNDLHFEEIDQTNGTIISAGDSPYHSSAGIAHPIRISSDNSKIILGSGRVFDATTLDKLADLALSAIDIRWIGDEIFALSVNEAGSSVISIWSADDYQKIGELNVSGAPVSLEINGDDLVVVTMTGDTLSYLNQLVADHDGDGLPGWWEDLYGLDDANSNDAAVDSDADGLINIGEFEARTNPNIIDTDGDGLSDGDEVNTVHSEPLNADSDGDGISDGDEVNEHGTDPLNSDSDGDGLSDYLEVATLGTNPLSLDSDSDGMPDAWEVDNATNPLVNDTSLDNDSDGLINADEFAYGSDPSVIDSDFDSLSDGDEVHTYNTDPTNADTDEDRMPDGWELTFGFNPNLDSDSALDFDTDGFSNVKEYFLKTDPTNLTDKPVAKQWSSNQGNAAHNGLNVVDINSNDLSLRWSVDIPVNFDYTNDSIVIADSKVVVTGNQINNSSVKEILSLDALDGTIVWQKSYEVNSITPPAVSDGKVYFQTGGHDDSFVRALDITSGNLVFKSAYSNQWSDFAAPTPFGDSIYVGGGSYGGIYRFDASSGEEIWFRGGSHSDYWTPAVDQQSVYFFNEALDILDRETGELSASIAVDGLSFNGQIPILGNEDDLFVNYDNELVAFDLAGNTVKWQKQVSYSTSISVGFGEVYIINNDSINALDSRDGALLWAWEPDNNESLQGNIVVSNNLLFVSGSSTTFAVNLESHQQVWSISESGKLSLGNEGALYILNQQDSKLVAINVSGDADNDGMLDWYEDYYGFDKLNADDAILDADNDGLTNVEEYDLSTNPVSNDTDGDQVNDGEEVNTYLTNPLLMDTDYDGLDDGTELNSTLTDPLLGDTDGDSFSDGDEVNLYASDPNDADSRPTALTEFNEGFEAELVLNWQSGASSGAPWANSQTNSSQGETSFRSGSIGDSQVSSTEFKVLVASGVLSFDSLVLSEPCCDLLKVYVNDELMMQTASQEWSTHSLSLEAGENTVRFDYTKDGSASSLEDAVWIDNLVFNQ</sequence>
<protein>
    <submittedName>
        <fullName evidence="8">PQQ-binding-like beta-propeller repeat protein</fullName>
    </submittedName>
</protein>
<feature type="region of interest" description="Disordered" evidence="5">
    <location>
        <begin position="20"/>
        <end position="126"/>
    </location>
</feature>
<dbReference type="SUPFAM" id="SSF50998">
    <property type="entry name" value="Quinoprotein alcohol dehydrogenase-like"/>
    <property type="match status" value="3"/>
</dbReference>
<dbReference type="InterPro" id="IPR018391">
    <property type="entry name" value="PQQ_b-propeller_rpt"/>
</dbReference>
<feature type="region of interest" description="Disordered" evidence="5">
    <location>
        <begin position="872"/>
        <end position="973"/>
    </location>
</feature>
<evidence type="ECO:0000256" key="6">
    <source>
        <dbReference type="SAM" id="SignalP"/>
    </source>
</evidence>
<dbReference type="RefSeq" id="WP_142871851.1">
    <property type="nucleotide sequence ID" value="NZ_CP045503.2"/>
</dbReference>
<evidence type="ECO:0000259" key="7">
    <source>
        <dbReference type="Pfam" id="PF13360"/>
    </source>
</evidence>
<dbReference type="InterPro" id="IPR018247">
    <property type="entry name" value="EF_Hand_1_Ca_BS"/>
</dbReference>
<comment type="subcellular location">
    <subcellularLocation>
        <location evidence="1">Secreted</location>
    </subcellularLocation>
</comment>
<dbReference type="Gene3D" id="4.10.1080.10">
    <property type="entry name" value="TSP type-3 repeat"/>
    <property type="match status" value="2"/>
</dbReference>
<keyword evidence="4" id="KW-0106">Calcium</keyword>
<dbReference type="EMBL" id="CP045503">
    <property type="protein sequence ID" value="QPG56468.1"/>
    <property type="molecule type" value="Genomic_DNA"/>
</dbReference>
<feature type="compositionally biased region" description="Acidic residues" evidence="5">
    <location>
        <begin position="1523"/>
        <end position="1533"/>
    </location>
</feature>
<reference evidence="8" key="1">
    <citation type="submission" date="2021-07" db="EMBL/GenBank/DDBJ databases">
        <title>Shewanella sp. YLB-07 whole genome sequence.</title>
        <authorList>
            <person name="Yu L."/>
        </authorList>
    </citation>
    <scope>NUCLEOTIDE SEQUENCE</scope>
    <source>
        <strain evidence="8">YLB-08</strain>
    </source>
</reference>
<evidence type="ECO:0000313" key="9">
    <source>
        <dbReference type="Proteomes" id="UP000316416"/>
    </source>
</evidence>
<dbReference type="InterPro" id="IPR059100">
    <property type="entry name" value="TSP3_bac"/>
</dbReference>
<feature type="compositionally biased region" description="Acidic residues" evidence="5">
    <location>
        <begin position="901"/>
        <end position="911"/>
    </location>
</feature>
<evidence type="ECO:0000256" key="4">
    <source>
        <dbReference type="ARBA" id="ARBA00022837"/>
    </source>
</evidence>
<evidence type="ECO:0000256" key="3">
    <source>
        <dbReference type="ARBA" id="ARBA00022729"/>
    </source>
</evidence>
<feature type="domain" description="Pyrrolo-quinoline quinone repeat" evidence="7">
    <location>
        <begin position="1136"/>
        <end position="1353"/>
    </location>
</feature>
<evidence type="ECO:0000313" key="8">
    <source>
        <dbReference type="EMBL" id="QPG56468.1"/>
    </source>
</evidence>
<dbReference type="SMART" id="SM00564">
    <property type="entry name" value="PQQ"/>
    <property type="match status" value="5"/>
</dbReference>
<dbReference type="InterPro" id="IPR015943">
    <property type="entry name" value="WD40/YVTN_repeat-like_dom_sf"/>
</dbReference>
<accession>A0ABX6V1G4</accession>
<keyword evidence="9" id="KW-1185">Reference proteome</keyword>
<dbReference type="InterPro" id="IPR053180">
    <property type="entry name" value="Ca-binding_acidic-repeat"/>
</dbReference>
<dbReference type="PANTHER" id="PTHR37467">
    <property type="entry name" value="EXPORTED CALCIUM-BINDING GLYCOPROTEIN-RELATED"/>
    <property type="match status" value="1"/>
</dbReference>
<feature type="region of interest" description="Disordered" evidence="5">
    <location>
        <begin position="1503"/>
        <end position="1549"/>
    </location>
</feature>